<evidence type="ECO:0000313" key="2">
    <source>
        <dbReference type="Proteomes" id="UP000275385"/>
    </source>
</evidence>
<name>A0A420YII6_9PEZI</name>
<sequence>MSFLGEIVDVIADGAAEDAGAGAGEAAGSGVASASEVINSIDIGAGVGDAGEASGNIEADVQDGMEESQNEMRDAVQNLEDGAPGAAEDAQALENGWAQKFKNVWASAKTFGSFAGVELVKGALFYAGMKVLQNAFEKPAASSGSSTGGSTTNSQATNIVLTINKAGQILQEAQDSWTKWQAAHYDDRASYGSISVAGFDLQLFQVLQNGISSLGDQRDKLTPLVKKAQASKTLDDVKALLTADIAYAKAVFDLSTQISSKMTAMTDAGLPTKSAEVQAAYSMLVAASA</sequence>
<evidence type="ECO:0000313" key="1">
    <source>
        <dbReference type="EMBL" id="RKU47709.1"/>
    </source>
</evidence>
<dbReference type="AlphaFoldDB" id="A0A420YII6"/>
<dbReference type="EMBL" id="QVQW01000007">
    <property type="protein sequence ID" value="RKU47709.1"/>
    <property type="molecule type" value="Genomic_DNA"/>
</dbReference>
<reference evidence="1 2" key="1">
    <citation type="submission" date="2018-08" db="EMBL/GenBank/DDBJ databases">
        <title>Draft genome of the lignicolous fungus Coniochaeta pulveracea.</title>
        <authorList>
            <person name="Borstlap C.J."/>
            <person name="De Witt R.N."/>
            <person name="Botha A."/>
            <person name="Volschenk H."/>
        </authorList>
    </citation>
    <scope>NUCLEOTIDE SEQUENCE [LARGE SCALE GENOMIC DNA]</scope>
    <source>
        <strain evidence="1 2">CAB683</strain>
    </source>
</reference>
<comment type="caution">
    <text evidence="1">The sequence shown here is derived from an EMBL/GenBank/DDBJ whole genome shotgun (WGS) entry which is preliminary data.</text>
</comment>
<gene>
    <name evidence="1" type="ORF">DL546_000073</name>
</gene>
<protein>
    <submittedName>
        <fullName evidence="1">Uncharacterized protein</fullName>
    </submittedName>
</protein>
<proteinExistence type="predicted"/>
<dbReference type="OrthoDB" id="5148387at2759"/>
<keyword evidence="2" id="KW-1185">Reference proteome</keyword>
<dbReference type="Proteomes" id="UP000275385">
    <property type="component" value="Unassembled WGS sequence"/>
</dbReference>
<accession>A0A420YII6</accession>
<organism evidence="1 2">
    <name type="scientific">Coniochaeta pulveracea</name>
    <dbReference type="NCBI Taxonomy" id="177199"/>
    <lineage>
        <taxon>Eukaryota</taxon>
        <taxon>Fungi</taxon>
        <taxon>Dikarya</taxon>
        <taxon>Ascomycota</taxon>
        <taxon>Pezizomycotina</taxon>
        <taxon>Sordariomycetes</taxon>
        <taxon>Sordariomycetidae</taxon>
        <taxon>Coniochaetales</taxon>
        <taxon>Coniochaetaceae</taxon>
        <taxon>Coniochaeta</taxon>
    </lineage>
</organism>